<comment type="subcellular location">
    <subcellularLocation>
        <location evidence="1">Membrane</location>
        <topology evidence="1">Multi-pass membrane protein</topology>
    </subcellularLocation>
</comment>
<accession>A0ABN3DFM5</accession>
<reference evidence="14 15" key="1">
    <citation type="journal article" date="2019" name="Int. J. Syst. Evol. Microbiol.">
        <title>The Global Catalogue of Microorganisms (GCM) 10K type strain sequencing project: providing services to taxonomists for standard genome sequencing and annotation.</title>
        <authorList>
            <consortium name="The Broad Institute Genomics Platform"/>
            <consortium name="The Broad Institute Genome Sequencing Center for Infectious Disease"/>
            <person name="Wu L."/>
            <person name="Ma J."/>
        </authorList>
    </citation>
    <scope>NUCLEOTIDE SEQUENCE [LARGE SCALE GENOMIC DNA]</scope>
    <source>
        <strain evidence="14 15">JCM 16117</strain>
    </source>
</reference>
<keyword evidence="10 13" id="KW-0472">Membrane</keyword>
<keyword evidence="7" id="KW-0630">Potassium</keyword>
<evidence type="ECO:0000256" key="5">
    <source>
        <dbReference type="ARBA" id="ARBA00022692"/>
    </source>
</evidence>
<evidence type="ECO:0000256" key="11">
    <source>
        <dbReference type="ARBA" id="ARBA00023303"/>
    </source>
</evidence>
<keyword evidence="6" id="KW-0631">Potassium channel</keyword>
<evidence type="ECO:0000256" key="7">
    <source>
        <dbReference type="ARBA" id="ARBA00022958"/>
    </source>
</evidence>
<evidence type="ECO:0000313" key="15">
    <source>
        <dbReference type="Proteomes" id="UP001500929"/>
    </source>
</evidence>
<evidence type="ECO:0000256" key="6">
    <source>
        <dbReference type="ARBA" id="ARBA00022826"/>
    </source>
</evidence>
<feature type="transmembrane region" description="Helical" evidence="13">
    <location>
        <begin position="95"/>
        <end position="117"/>
    </location>
</feature>
<keyword evidence="3" id="KW-0813">Transport</keyword>
<evidence type="ECO:0000256" key="3">
    <source>
        <dbReference type="ARBA" id="ARBA00022448"/>
    </source>
</evidence>
<proteinExistence type="inferred from homology"/>
<comment type="similarity">
    <text evidence="2">Belongs to the TMEM175 family.</text>
</comment>
<protein>
    <submittedName>
        <fullName evidence="14">TMEM175 family protein</fullName>
    </submittedName>
</protein>
<keyword evidence="4" id="KW-0633">Potassium transport</keyword>
<evidence type="ECO:0000313" key="14">
    <source>
        <dbReference type="EMBL" id="GAA2229793.1"/>
    </source>
</evidence>
<feature type="transmembrane region" description="Helical" evidence="13">
    <location>
        <begin position="30"/>
        <end position="48"/>
    </location>
</feature>
<comment type="caution">
    <text evidence="14">The sequence shown here is derived from an EMBL/GenBank/DDBJ whole genome shotgun (WGS) entry which is preliminary data.</text>
</comment>
<sequence>MFAIAITLLVIEIEVPEGGTNLLGQLLDLWPNYVGYVLSFALIGQVWLNHHAMFQRLKSLDHWTMICNLALLLNVAFLPFPTAVLAQALRTGEGTTVAAVFYGLVMVIGGIFFNAVWWSARRGGHLKEDTTPVEIGAITRRFALGPLLYGVATALGLINAWLSIATYIILIGFFMMENRPHRTRERPRSRQSRGKIS</sequence>
<name>A0ABN3DFM5_9MICO</name>
<evidence type="ECO:0000256" key="2">
    <source>
        <dbReference type="ARBA" id="ARBA00006920"/>
    </source>
</evidence>
<feature type="transmembrane region" description="Helical" evidence="13">
    <location>
        <begin position="69"/>
        <end position="89"/>
    </location>
</feature>
<evidence type="ECO:0000256" key="12">
    <source>
        <dbReference type="ARBA" id="ARBA00034430"/>
    </source>
</evidence>
<keyword evidence="8 13" id="KW-1133">Transmembrane helix</keyword>
<organism evidence="14 15">
    <name type="scientific">Herbiconiux moechotypicola</name>
    <dbReference type="NCBI Taxonomy" id="637393"/>
    <lineage>
        <taxon>Bacteria</taxon>
        <taxon>Bacillati</taxon>
        <taxon>Actinomycetota</taxon>
        <taxon>Actinomycetes</taxon>
        <taxon>Micrococcales</taxon>
        <taxon>Microbacteriaceae</taxon>
        <taxon>Herbiconiux</taxon>
    </lineage>
</organism>
<keyword evidence="9" id="KW-0406">Ion transport</keyword>
<evidence type="ECO:0000256" key="4">
    <source>
        <dbReference type="ARBA" id="ARBA00022538"/>
    </source>
</evidence>
<evidence type="ECO:0000256" key="1">
    <source>
        <dbReference type="ARBA" id="ARBA00004141"/>
    </source>
</evidence>
<comment type="catalytic activity">
    <reaction evidence="12">
        <text>K(+)(in) = K(+)(out)</text>
        <dbReference type="Rhea" id="RHEA:29463"/>
        <dbReference type="ChEBI" id="CHEBI:29103"/>
    </reaction>
</comment>
<dbReference type="EMBL" id="BAAAQY010000003">
    <property type="protein sequence ID" value="GAA2229793.1"/>
    <property type="molecule type" value="Genomic_DNA"/>
</dbReference>
<keyword evidence="15" id="KW-1185">Reference proteome</keyword>
<dbReference type="Proteomes" id="UP001500929">
    <property type="component" value="Unassembled WGS sequence"/>
</dbReference>
<dbReference type="PANTHER" id="PTHR31462">
    <property type="entry name" value="ENDOSOMAL/LYSOSOMAL POTASSIUM CHANNEL TMEM175"/>
    <property type="match status" value="1"/>
</dbReference>
<dbReference type="PANTHER" id="PTHR31462:SF5">
    <property type="entry name" value="ENDOSOMAL_LYSOSOMAL PROTON CHANNEL TMEM175"/>
    <property type="match status" value="1"/>
</dbReference>
<evidence type="ECO:0000256" key="9">
    <source>
        <dbReference type="ARBA" id="ARBA00023065"/>
    </source>
</evidence>
<feature type="transmembrane region" description="Helical" evidence="13">
    <location>
        <begin position="147"/>
        <end position="176"/>
    </location>
</feature>
<evidence type="ECO:0000256" key="13">
    <source>
        <dbReference type="SAM" id="Phobius"/>
    </source>
</evidence>
<keyword evidence="5 13" id="KW-0812">Transmembrane</keyword>
<gene>
    <name evidence="14" type="ORF">GCM10009851_13060</name>
</gene>
<dbReference type="Pfam" id="PF06736">
    <property type="entry name" value="TMEM175"/>
    <property type="match status" value="1"/>
</dbReference>
<evidence type="ECO:0000256" key="8">
    <source>
        <dbReference type="ARBA" id="ARBA00022989"/>
    </source>
</evidence>
<dbReference type="InterPro" id="IPR010617">
    <property type="entry name" value="TMEM175-like"/>
</dbReference>
<evidence type="ECO:0000256" key="10">
    <source>
        <dbReference type="ARBA" id="ARBA00023136"/>
    </source>
</evidence>
<keyword evidence="11" id="KW-0407">Ion channel</keyword>